<accession>A0A7J9GPT2</accession>
<evidence type="ECO:0000313" key="2">
    <source>
        <dbReference type="Proteomes" id="UP000593560"/>
    </source>
</evidence>
<protein>
    <submittedName>
        <fullName evidence="1">Uncharacterized protein</fullName>
    </submittedName>
</protein>
<name>A0A7J9GPT2_9ROSI</name>
<organism evidence="1 2">
    <name type="scientific">Gossypium harknessii</name>
    <dbReference type="NCBI Taxonomy" id="34285"/>
    <lineage>
        <taxon>Eukaryota</taxon>
        <taxon>Viridiplantae</taxon>
        <taxon>Streptophyta</taxon>
        <taxon>Embryophyta</taxon>
        <taxon>Tracheophyta</taxon>
        <taxon>Spermatophyta</taxon>
        <taxon>Magnoliopsida</taxon>
        <taxon>eudicotyledons</taxon>
        <taxon>Gunneridae</taxon>
        <taxon>Pentapetalae</taxon>
        <taxon>rosids</taxon>
        <taxon>malvids</taxon>
        <taxon>Malvales</taxon>
        <taxon>Malvaceae</taxon>
        <taxon>Malvoideae</taxon>
        <taxon>Gossypium</taxon>
    </lineage>
</organism>
<sequence>MGNSSKILKEKKVPADQSVQLSTLESLLENNLKFASKPFKIKKSTSTLSGKELLASLNRFKMIVSLVRDSTYWILKIIEMRNYSDAELKRVFDLLKAMLVMASTLDLTKAFLRCLRPDAHAACELQLGPPFFFNLKKKKLE</sequence>
<gene>
    <name evidence="1" type="ORF">Gohar_009627</name>
</gene>
<dbReference type="AlphaFoldDB" id="A0A7J9GPT2"/>
<reference evidence="1 2" key="1">
    <citation type="journal article" date="2019" name="Genome Biol. Evol.">
        <title>Insights into the evolution of the New World diploid cottons (Gossypium, subgenus Houzingenia) based on genome sequencing.</title>
        <authorList>
            <person name="Grover C.E."/>
            <person name="Arick M.A. 2nd"/>
            <person name="Thrash A."/>
            <person name="Conover J.L."/>
            <person name="Sanders W.S."/>
            <person name="Peterson D.G."/>
            <person name="Frelichowski J.E."/>
            <person name="Scheffler J.A."/>
            <person name="Scheffler B.E."/>
            <person name="Wendel J.F."/>
        </authorList>
    </citation>
    <scope>NUCLEOTIDE SEQUENCE [LARGE SCALE GENOMIC DNA]</scope>
    <source>
        <strain evidence="1">0</strain>
        <tissue evidence="1">Leaf</tissue>
    </source>
</reference>
<dbReference type="EMBL" id="JABFAD010000005">
    <property type="protein sequence ID" value="MBA0799094.1"/>
    <property type="molecule type" value="Genomic_DNA"/>
</dbReference>
<dbReference type="Proteomes" id="UP000593560">
    <property type="component" value="Unassembled WGS sequence"/>
</dbReference>
<comment type="caution">
    <text evidence="1">The sequence shown here is derived from an EMBL/GenBank/DDBJ whole genome shotgun (WGS) entry which is preliminary data.</text>
</comment>
<evidence type="ECO:0000313" key="1">
    <source>
        <dbReference type="EMBL" id="MBA0799094.1"/>
    </source>
</evidence>
<proteinExistence type="predicted"/>
<dbReference type="OrthoDB" id="985602at2759"/>
<keyword evidence="2" id="KW-1185">Reference proteome</keyword>